<feature type="active site" description="GMP-histidine intermediate" evidence="15">
    <location>
        <position position="48"/>
    </location>
</feature>
<dbReference type="Pfam" id="PF02283">
    <property type="entry name" value="CobU"/>
    <property type="match status" value="1"/>
</dbReference>
<feature type="binding site" evidence="16">
    <location>
        <position position="63"/>
    </location>
    <ligand>
        <name>GTP</name>
        <dbReference type="ChEBI" id="CHEBI:37565"/>
    </ligand>
</feature>
<comment type="catalytic activity">
    <reaction evidence="2 14">
        <text>adenosylcob(III)inamide phosphate + GTP + H(+) = adenosylcob(III)inamide-GDP + diphosphate</text>
        <dbReference type="Rhea" id="RHEA:22712"/>
        <dbReference type="ChEBI" id="CHEBI:15378"/>
        <dbReference type="ChEBI" id="CHEBI:33019"/>
        <dbReference type="ChEBI" id="CHEBI:37565"/>
        <dbReference type="ChEBI" id="CHEBI:58502"/>
        <dbReference type="ChEBI" id="CHEBI:60487"/>
        <dbReference type="EC" id="2.7.7.62"/>
    </reaction>
</comment>
<dbReference type="UniPathway" id="UPA00148">
    <property type="reaction ID" value="UER00236"/>
</dbReference>
<dbReference type="CDD" id="cd00544">
    <property type="entry name" value="CobU"/>
    <property type="match status" value="1"/>
</dbReference>
<dbReference type="GO" id="GO:0008820">
    <property type="term" value="F:cobinamide phosphate guanylyltransferase activity"/>
    <property type="evidence" value="ECO:0007669"/>
    <property type="project" value="UniProtKB-UniRule"/>
</dbReference>
<keyword evidence="9 14" id="KW-0808">Transferase</keyword>
<evidence type="ECO:0000256" key="4">
    <source>
        <dbReference type="ARBA" id="ARBA00003889"/>
    </source>
</evidence>
<evidence type="ECO:0000256" key="11">
    <source>
        <dbReference type="ARBA" id="ARBA00022777"/>
    </source>
</evidence>
<dbReference type="GO" id="GO:0005524">
    <property type="term" value="F:ATP binding"/>
    <property type="evidence" value="ECO:0007669"/>
    <property type="project" value="UniProtKB-UniRule"/>
</dbReference>
<evidence type="ECO:0000256" key="3">
    <source>
        <dbReference type="ARBA" id="ARBA00001522"/>
    </source>
</evidence>
<dbReference type="GO" id="GO:0005525">
    <property type="term" value="F:GTP binding"/>
    <property type="evidence" value="ECO:0007669"/>
    <property type="project" value="UniProtKB-UniRule"/>
</dbReference>
<evidence type="ECO:0000256" key="13">
    <source>
        <dbReference type="ARBA" id="ARBA00023134"/>
    </source>
</evidence>
<comment type="pathway">
    <text evidence="6 14">Cofactor biosynthesis; adenosylcobalamin biosynthesis; adenosylcobalamin from cob(II)yrinate a,c-diamide: step 5/7.</text>
</comment>
<dbReference type="Proteomes" id="UP000441399">
    <property type="component" value="Unassembled WGS sequence"/>
</dbReference>
<sequence>MIELVLGGARSGKSRYAEQTVLAAEKPLFYVATATVYDDEMRQRVTRHQSDRTSHHQSWTTIEEPLCLADALAPLLARDVCVVVDCLTLWVTNCLLHEDSNRWPAEKLALYSLLENTPAARLIMVSNEVGQGIVPLGELNRRFVDESGWLHQELAQLADKVTLVTAGLPLTLKEESS</sequence>
<comment type="catalytic activity">
    <reaction evidence="1 14">
        <text>adenosylcob(III)inamide + ATP = adenosylcob(III)inamide phosphate + ADP + H(+)</text>
        <dbReference type="Rhea" id="RHEA:15769"/>
        <dbReference type="ChEBI" id="CHEBI:2480"/>
        <dbReference type="ChEBI" id="CHEBI:15378"/>
        <dbReference type="ChEBI" id="CHEBI:30616"/>
        <dbReference type="ChEBI" id="CHEBI:58502"/>
        <dbReference type="ChEBI" id="CHEBI:456216"/>
        <dbReference type="EC" id="2.7.1.156"/>
    </reaction>
</comment>
<dbReference type="InterPro" id="IPR003203">
    <property type="entry name" value="CobU/CobP"/>
</dbReference>
<dbReference type="EMBL" id="CACSIO010000001">
    <property type="protein sequence ID" value="CAA0083469.1"/>
    <property type="molecule type" value="Genomic_DNA"/>
</dbReference>
<evidence type="ECO:0000256" key="1">
    <source>
        <dbReference type="ARBA" id="ARBA00000312"/>
    </source>
</evidence>
<name>A0A5S9N1F5_9GAMM</name>
<dbReference type="GO" id="GO:0009236">
    <property type="term" value="P:cobalamin biosynthetic process"/>
    <property type="evidence" value="ECO:0007669"/>
    <property type="project" value="UniProtKB-UniRule"/>
</dbReference>
<dbReference type="EC" id="2.7.7.62" evidence="14"/>
<evidence type="ECO:0000256" key="6">
    <source>
        <dbReference type="ARBA" id="ARBA00005159"/>
    </source>
</evidence>
<reference evidence="17 18" key="1">
    <citation type="submission" date="2019-11" db="EMBL/GenBank/DDBJ databases">
        <authorList>
            <person name="Holert J."/>
        </authorList>
    </citation>
    <scope>NUCLEOTIDE SEQUENCE [LARGE SCALE GENOMIC DNA]</scope>
    <source>
        <strain evidence="17">SB11_3</strain>
    </source>
</reference>
<feature type="binding site" evidence="16">
    <location>
        <begin position="7"/>
        <end position="14"/>
    </location>
    <ligand>
        <name>GTP</name>
        <dbReference type="ChEBI" id="CHEBI:37565"/>
    </ligand>
</feature>
<evidence type="ECO:0000256" key="7">
    <source>
        <dbReference type="ARBA" id="ARBA00007490"/>
    </source>
</evidence>
<organism evidence="17 18">
    <name type="scientific">BD1-7 clade bacterium</name>
    <dbReference type="NCBI Taxonomy" id="2029982"/>
    <lineage>
        <taxon>Bacteria</taxon>
        <taxon>Pseudomonadati</taxon>
        <taxon>Pseudomonadota</taxon>
        <taxon>Gammaproteobacteria</taxon>
        <taxon>Cellvibrionales</taxon>
        <taxon>Spongiibacteraceae</taxon>
        <taxon>BD1-7 clade</taxon>
    </lineage>
</organism>
<evidence type="ECO:0000256" key="5">
    <source>
        <dbReference type="ARBA" id="ARBA00004692"/>
    </source>
</evidence>
<dbReference type="OrthoDB" id="9788370at2"/>
<dbReference type="Gene3D" id="3.40.50.300">
    <property type="entry name" value="P-loop containing nucleotide triphosphate hydrolases"/>
    <property type="match status" value="1"/>
</dbReference>
<evidence type="ECO:0000256" key="15">
    <source>
        <dbReference type="PIRSR" id="PIRSR006135-1"/>
    </source>
</evidence>
<dbReference type="GO" id="GO:0043752">
    <property type="term" value="F:adenosylcobinamide kinase activity"/>
    <property type="evidence" value="ECO:0007669"/>
    <property type="project" value="UniProtKB-EC"/>
</dbReference>
<keyword evidence="11 14" id="KW-0418">Kinase</keyword>
<evidence type="ECO:0000256" key="8">
    <source>
        <dbReference type="ARBA" id="ARBA00022573"/>
    </source>
</evidence>
<feature type="binding site" evidence="16">
    <location>
        <begin position="32"/>
        <end position="34"/>
    </location>
    <ligand>
        <name>GTP</name>
        <dbReference type="ChEBI" id="CHEBI:37565"/>
    </ligand>
</feature>
<dbReference type="PIRSF" id="PIRSF006135">
    <property type="entry name" value="CobU"/>
    <property type="match status" value="1"/>
</dbReference>
<evidence type="ECO:0000256" key="9">
    <source>
        <dbReference type="ARBA" id="ARBA00022679"/>
    </source>
</evidence>
<dbReference type="NCBIfam" id="NF004469">
    <property type="entry name" value="PRK05800.1"/>
    <property type="match status" value="1"/>
</dbReference>
<comment type="catalytic activity">
    <reaction evidence="3">
        <text>adenosylcob(III)inamide + GTP = adenosylcob(III)inamide phosphate + GDP + H(+)</text>
        <dbReference type="Rhea" id="RHEA:15765"/>
        <dbReference type="ChEBI" id="CHEBI:2480"/>
        <dbReference type="ChEBI" id="CHEBI:15378"/>
        <dbReference type="ChEBI" id="CHEBI:37565"/>
        <dbReference type="ChEBI" id="CHEBI:58189"/>
        <dbReference type="ChEBI" id="CHEBI:58502"/>
        <dbReference type="EC" id="2.7.1.156"/>
    </reaction>
</comment>
<evidence type="ECO:0000256" key="12">
    <source>
        <dbReference type="ARBA" id="ARBA00022840"/>
    </source>
</evidence>
<dbReference type="SUPFAM" id="SSF52540">
    <property type="entry name" value="P-loop containing nucleoside triphosphate hydrolases"/>
    <property type="match status" value="1"/>
</dbReference>
<gene>
    <name evidence="17" type="primary">cobP</name>
    <name evidence="17" type="ORF">OPDIPICF_00537</name>
</gene>
<dbReference type="PANTHER" id="PTHR34848">
    <property type="match status" value="1"/>
</dbReference>
<comment type="pathway">
    <text evidence="5 14">Cofactor biosynthesis; adenosylcobalamin biosynthesis; adenosylcobalamin from cob(II)yrinate a,c-diamide: step 6/7.</text>
</comment>
<dbReference type="EC" id="2.7.1.156" evidence="14"/>
<keyword evidence="12 14" id="KW-0067">ATP-binding</keyword>
<proteinExistence type="inferred from homology"/>
<keyword evidence="13 14" id="KW-0342">GTP-binding</keyword>
<dbReference type="PANTHER" id="PTHR34848:SF1">
    <property type="entry name" value="BIFUNCTIONAL ADENOSYLCOBALAMIN BIOSYNTHESIS PROTEIN COBU"/>
    <property type="match status" value="1"/>
</dbReference>
<evidence type="ECO:0000313" key="17">
    <source>
        <dbReference type="EMBL" id="CAA0083469.1"/>
    </source>
</evidence>
<evidence type="ECO:0000256" key="16">
    <source>
        <dbReference type="PIRSR" id="PIRSR006135-2"/>
    </source>
</evidence>
<evidence type="ECO:0000313" key="18">
    <source>
        <dbReference type="Proteomes" id="UP000441399"/>
    </source>
</evidence>
<comment type="similarity">
    <text evidence="7 14">Belongs to the CobU/CobP family.</text>
</comment>
<evidence type="ECO:0000256" key="2">
    <source>
        <dbReference type="ARBA" id="ARBA00000711"/>
    </source>
</evidence>
<protein>
    <recommendedName>
        <fullName evidence="14">Bifunctional adenosylcobalamin biosynthesis protein</fullName>
        <ecNumber evidence="14">2.7.1.156</ecNumber>
        <ecNumber evidence="14">2.7.7.62</ecNumber>
    </recommendedName>
</protein>
<keyword evidence="10 14" id="KW-0547">Nucleotide-binding</keyword>
<evidence type="ECO:0000256" key="10">
    <source>
        <dbReference type="ARBA" id="ARBA00022741"/>
    </source>
</evidence>
<feature type="binding site" evidence="16">
    <location>
        <position position="85"/>
    </location>
    <ligand>
        <name>GTP</name>
        <dbReference type="ChEBI" id="CHEBI:37565"/>
    </ligand>
</feature>
<dbReference type="AlphaFoldDB" id="A0A5S9N1F5"/>
<dbReference type="InterPro" id="IPR027417">
    <property type="entry name" value="P-loop_NTPase"/>
</dbReference>
<accession>A0A5S9N1F5</accession>
<evidence type="ECO:0000256" key="14">
    <source>
        <dbReference type="PIRNR" id="PIRNR006135"/>
    </source>
</evidence>
<keyword evidence="18" id="KW-1185">Reference proteome</keyword>
<comment type="function">
    <text evidence="4 14">Catalyzes ATP-dependent phosphorylation of adenosylcobinamide and addition of GMP to adenosylcobinamide phosphate.</text>
</comment>
<keyword evidence="8 14" id="KW-0169">Cobalamin biosynthesis</keyword>